<name>A0A8S0VTT6_CYCAE</name>
<gene>
    <name evidence="1" type="ORF">AAE3_LOCUS11220</name>
</gene>
<proteinExistence type="predicted"/>
<organism evidence="1 2">
    <name type="scientific">Cyclocybe aegerita</name>
    <name type="common">Black poplar mushroom</name>
    <name type="synonym">Agrocybe aegerita</name>
    <dbReference type="NCBI Taxonomy" id="1973307"/>
    <lineage>
        <taxon>Eukaryota</taxon>
        <taxon>Fungi</taxon>
        <taxon>Dikarya</taxon>
        <taxon>Basidiomycota</taxon>
        <taxon>Agaricomycotina</taxon>
        <taxon>Agaricomycetes</taxon>
        <taxon>Agaricomycetidae</taxon>
        <taxon>Agaricales</taxon>
        <taxon>Agaricineae</taxon>
        <taxon>Bolbitiaceae</taxon>
        <taxon>Cyclocybe</taxon>
    </lineage>
</organism>
<reference evidence="1 2" key="1">
    <citation type="submission" date="2020-01" db="EMBL/GenBank/DDBJ databases">
        <authorList>
            <person name="Gupta K D."/>
        </authorList>
    </citation>
    <scope>NUCLEOTIDE SEQUENCE [LARGE SCALE GENOMIC DNA]</scope>
</reference>
<keyword evidence="2" id="KW-1185">Reference proteome</keyword>
<evidence type="ECO:0000313" key="1">
    <source>
        <dbReference type="EMBL" id="CAA7269039.1"/>
    </source>
</evidence>
<comment type="caution">
    <text evidence="1">The sequence shown here is derived from an EMBL/GenBank/DDBJ whole genome shotgun (WGS) entry which is preliminary data.</text>
</comment>
<dbReference type="EMBL" id="CACVBS010000073">
    <property type="protein sequence ID" value="CAA7269039.1"/>
    <property type="molecule type" value="Genomic_DNA"/>
</dbReference>
<evidence type="ECO:0000313" key="2">
    <source>
        <dbReference type="Proteomes" id="UP000467700"/>
    </source>
</evidence>
<sequence>MAPNCKAQGRSCSFLPHCPPGSPHHHSLALLSLCCHVSPIEHPQGLSNNAPGSFGLVLAPLPSLFTPPPVCPPCPPLPLLTIQHPQGLSNNAPGAQMSLNFRVRARSGSFFCCCLPGSPHPLTLLTLLALHCHILPSDTPRGRPTTPLVHEQPRTVTFGVVRAHSRPTACLVHPTTTHSPSSPSATASHHLTPPEAIQRRPWCTNKLELQSSGLFVCVLTPPPAWFTPPPHPPCPPPLHLTIQHPSPI</sequence>
<protein>
    <submittedName>
        <fullName evidence="1">Uncharacterized protein</fullName>
    </submittedName>
</protein>
<dbReference type="AlphaFoldDB" id="A0A8S0VTT6"/>
<dbReference type="Proteomes" id="UP000467700">
    <property type="component" value="Unassembled WGS sequence"/>
</dbReference>
<accession>A0A8S0VTT6</accession>